<dbReference type="PANTHER" id="PTHR18964">
    <property type="entry name" value="ROK (REPRESSOR, ORF, KINASE) FAMILY"/>
    <property type="match status" value="1"/>
</dbReference>
<dbReference type="InterPro" id="IPR043129">
    <property type="entry name" value="ATPase_NBD"/>
</dbReference>
<accession>A0A4U0FC70</accession>
<dbReference type="Gene3D" id="3.30.420.40">
    <property type="match status" value="2"/>
</dbReference>
<dbReference type="OrthoDB" id="9796533at2"/>
<dbReference type="Pfam" id="PF00480">
    <property type="entry name" value="ROK"/>
    <property type="match status" value="1"/>
</dbReference>
<evidence type="ECO:0000313" key="3">
    <source>
        <dbReference type="Proteomes" id="UP000309673"/>
    </source>
</evidence>
<dbReference type="AlphaFoldDB" id="A0A4U0FC70"/>
<comment type="similarity">
    <text evidence="1">Belongs to the ROK (NagC/XylR) family.</text>
</comment>
<comment type="caution">
    <text evidence="2">The sequence shown here is derived from an EMBL/GenBank/DDBJ whole genome shotgun (WGS) entry which is preliminary data.</text>
</comment>
<protein>
    <submittedName>
        <fullName evidence="2">ROK family protein</fullName>
    </submittedName>
</protein>
<name>A0A4U0FC70_9BACL</name>
<proteinExistence type="inferred from homology"/>
<keyword evidence="3" id="KW-1185">Reference proteome</keyword>
<dbReference type="Proteomes" id="UP000309673">
    <property type="component" value="Unassembled WGS sequence"/>
</dbReference>
<evidence type="ECO:0000256" key="1">
    <source>
        <dbReference type="ARBA" id="ARBA00006479"/>
    </source>
</evidence>
<gene>
    <name evidence="2" type="ORF">E5161_09640</name>
</gene>
<evidence type="ECO:0000313" key="2">
    <source>
        <dbReference type="EMBL" id="TJY42258.1"/>
    </source>
</evidence>
<organism evidence="2 3">
    <name type="scientific">Cohnella pontilimi</name>
    <dbReference type="NCBI Taxonomy" id="2564100"/>
    <lineage>
        <taxon>Bacteria</taxon>
        <taxon>Bacillati</taxon>
        <taxon>Bacillota</taxon>
        <taxon>Bacilli</taxon>
        <taxon>Bacillales</taxon>
        <taxon>Paenibacillaceae</taxon>
        <taxon>Cohnella</taxon>
    </lineage>
</organism>
<dbReference type="InterPro" id="IPR000600">
    <property type="entry name" value="ROK"/>
</dbReference>
<dbReference type="EMBL" id="SUPK01000004">
    <property type="protein sequence ID" value="TJY42258.1"/>
    <property type="molecule type" value="Genomic_DNA"/>
</dbReference>
<dbReference type="SUPFAM" id="SSF53067">
    <property type="entry name" value="Actin-like ATPase domain"/>
    <property type="match status" value="1"/>
</dbReference>
<dbReference type="PANTHER" id="PTHR18964:SF149">
    <property type="entry name" value="BIFUNCTIONAL UDP-N-ACETYLGLUCOSAMINE 2-EPIMERASE_N-ACETYLMANNOSAMINE KINASE"/>
    <property type="match status" value="1"/>
</dbReference>
<reference evidence="2 3" key="1">
    <citation type="submission" date="2019-04" db="EMBL/GenBank/DDBJ databases">
        <title>Cohnella sp. nov., isolated from soil.</title>
        <authorList>
            <person name="Kim W."/>
        </authorList>
    </citation>
    <scope>NUCLEOTIDE SEQUENCE [LARGE SCALE GENOMIC DNA]</scope>
    <source>
        <strain evidence="2 3">CAU 1483</strain>
    </source>
</reference>
<sequence>MRMKSFVLAFDFGGTKMAIATATPDREILERVELSTVECGDGPTALEKALSAGRELVERTKQSYGGELAGVGISTMGITHADRVEMAPNVPGWDQLHIPGAMQAAFPGVPIRIDNDVKAAALAEVRRGALQGKDYGIYVNMGTGIAITFTLGDRVLQGHNGASGEVAYFLRSQDEKAGYHQGVAPFEEHCGGKGIGDQASKHFGEPLTAKQLYARAATDEAARKFLDDRYQEIAFHLINLVIAWDPEIVVFGGGMAARNEEVLPYLRKRVEQFVPYPPQLVLARFESDAGLYGAIELALGNERKTR</sequence>